<keyword evidence="1" id="KW-0143">Chaperone</keyword>
<protein>
    <submittedName>
        <fullName evidence="3">Uncharacterized protein</fullName>
    </submittedName>
</protein>
<keyword evidence="4" id="KW-1185">Reference proteome</keyword>
<dbReference type="OrthoDB" id="747353at2759"/>
<dbReference type="GO" id="GO:0006457">
    <property type="term" value="P:protein folding"/>
    <property type="evidence" value="ECO:0007669"/>
    <property type="project" value="TreeGrafter"/>
</dbReference>
<dbReference type="Proteomes" id="UP000187203">
    <property type="component" value="Unassembled WGS sequence"/>
</dbReference>
<evidence type="ECO:0000256" key="1">
    <source>
        <dbReference type="ARBA" id="ARBA00023186"/>
    </source>
</evidence>
<reference evidence="4" key="1">
    <citation type="submission" date="2013-09" db="EMBL/GenBank/DDBJ databases">
        <title>Corchorus olitorius genome sequencing.</title>
        <authorList>
            <person name="Alam M."/>
            <person name="Haque M.S."/>
            <person name="Islam M.S."/>
            <person name="Emdad E.M."/>
            <person name="Islam M.M."/>
            <person name="Ahmed B."/>
            <person name="Halim A."/>
            <person name="Hossen Q.M.M."/>
            <person name="Hossain M.Z."/>
            <person name="Ahmed R."/>
            <person name="Khan M.M."/>
            <person name="Islam R."/>
            <person name="Rashid M.M."/>
            <person name="Khan S.A."/>
            <person name="Rahman M.S."/>
            <person name="Alam M."/>
            <person name="Yahiya A.S."/>
            <person name="Khan M.S."/>
            <person name="Azam M.S."/>
            <person name="Haque T."/>
            <person name="Lashkar M.Z.H."/>
            <person name="Akhand A.I."/>
            <person name="Morshed G."/>
            <person name="Roy S."/>
            <person name="Uddin K.S."/>
            <person name="Rabeya T."/>
            <person name="Hossain A.S."/>
            <person name="Chowdhury A."/>
            <person name="Snigdha A.R."/>
            <person name="Mortoza M.S."/>
            <person name="Matin S.A."/>
            <person name="Hoque S.M.E."/>
            <person name="Islam M.K."/>
            <person name="Roy D.K."/>
            <person name="Haider R."/>
            <person name="Moosa M.M."/>
            <person name="Elias S.M."/>
            <person name="Hasan A.M."/>
            <person name="Jahan S."/>
            <person name="Shafiuddin M."/>
            <person name="Mahmood N."/>
            <person name="Shommy N.S."/>
        </authorList>
    </citation>
    <scope>NUCLEOTIDE SEQUENCE [LARGE SCALE GENOMIC DNA]</scope>
    <source>
        <strain evidence="4">cv. O-4</strain>
    </source>
</reference>
<organism evidence="3 4">
    <name type="scientific">Corchorus olitorius</name>
    <dbReference type="NCBI Taxonomy" id="93759"/>
    <lineage>
        <taxon>Eukaryota</taxon>
        <taxon>Viridiplantae</taxon>
        <taxon>Streptophyta</taxon>
        <taxon>Embryophyta</taxon>
        <taxon>Tracheophyta</taxon>
        <taxon>Spermatophyta</taxon>
        <taxon>Magnoliopsida</taxon>
        <taxon>eudicotyledons</taxon>
        <taxon>Gunneridae</taxon>
        <taxon>Pentapetalae</taxon>
        <taxon>rosids</taxon>
        <taxon>malvids</taxon>
        <taxon>Malvales</taxon>
        <taxon>Malvaceae</taxon>
        <taxon>Grewioideae</taxon>
        <taxon>Apeibeae</taxon>
        <taxon>Corchorus</taxon>
    </lineage>
</organism>
<evidence type="ECO:0000256" key="2">
    <source>
        <dbReference type="SAM" id="MobiDB-lite"/>
    </source>
</evidence>
<dbReference type="GO" id="GO:0009506">
    <property type="term" value="C:plasmodesma"/>
    <property type="evidence" value="ECO:0007669"/>
    <property type="project" value="TreeGrafter"/>
</dbReference>
<dbReference type="PANTHER" id="PTHR33322:SF3">
    <property type="entry name" value="BAG FAMILY MOLECULAR CHAPERONE REGULATOR 7"/>
    <property type="match status" value="1"/>
</dbReference>
<gene>
    <name evidence="3" type="ORF">COLO4_07114</name>
</gene>
<proteinExistence type="predicted"/>
<accession>A0A1R3KKV4</accession>
<feature type="region of interest" description="Disordered" evidence="2">
    <location>
        <begin position="1"/>
        <end position="21"/>
    </location>
</feature>
<comment type="caution">
    <text evidence="3">The sequence shown here is derived from an EMBL/GenBank/DDBJ whole genome shotgun (WGS) entry which is preliminary data.</text>
</comment>
<dbReference type="EMBL" id="AWUE01013093">
    <property type="protein sequence ID" value="OMP07712.1"/>
    <property type="molecule type" value="Genomic_DNA"/>
</dbReference>
<name>A0A1R3KKV4_9ROSI</name>
<dbReference type="STRING" id="93759.A0A1R3KKV4"/>
<evidence type="ECO:0000313" key="4">
    <source>
        <dbReference type="Proteomes" id="UP000187203"/>
    </source>
</evidence>
<sequence>MAFAKRAGVIRNKRGKKKELSPQDAATMIQITFRAYLICRSQAPRALRDLAVAKTKLKEIRAYFNNFNYRRRVAQDAAKRQNSVYELGGQPANTMLSLICKNKRGDGKSLQTD</sequence>
<evidence type="ECO:0000313" key="3">
    <source>
        <dbReference type="EMBL" id="OMP07712.1"/>
    </source>
</evidence>
<dbReference type="AlphaFoldDB" id="A0A1R3KKV4"/>
<dbReference type="InterPro" id="IPR040400">
    <property type="entry name" value="BAG5/6/7/8"/>
</dbReference>
<dbReference type="PANTHER" id="PTHR33322">
    <property type="entry name" value="BAG DOMAIN CONTAINING PROTEIN, EXPRESSED"/>
    <property type="match status" value="1"/>
</dbReference>